<organism evidence="3">
    <name type="scientific">hydrothermal vent metagenome</name>
    <dbReference type="NCBI Taxonomy" id="652676"/>
    <lineage>
        <taxon>unclassified sequences</taxon>
        <taxon>metagenomes</taxon>
        <taxon>ecological metagenomes</taxon>
    </lineage>
</organism>
<proteinExistence type="predicted"/>
<dbReference type="Gene3D" id="3.40.50.2300">
    <property type="match status" value="1"/>
</dbReference>
<dbReference type="PANTHER" id="PTHR44591:SF3">
    <property type="entry name" value="RESPONSE REGULATORY DOMAIN-CONTAINING PROTEIN"/>
    <property type="match status" value="1"/>
</dbReference>
<evidence type="ECO:0000256" key="1">
    <source>
        <dbReference type="ARBA" id="ARBA00022553"/>
    </source>
</evidence>
<dbReference type="GO" id="GO:0000160">
    <property type="term" value="P:phosphorelay signal transduction system"/>
    <property type="evidence" value="ECO:0007669"/>
    <property type="project" value="InterPro"/>
</dbReference>
<protein>
    <recommendedName>
        <fullName evidence="2">Response regulatory domain-containing protein</fullName>
    </recommendedName>
</protein>
<dbReference type="EMBL" id="UOEZ01000041">
    <property type="protein sequence ID" value="VAW36463.1"/>
    <property type="molecule type" value="Genomic_DNA"/>
</dbReference>
<feature type="domain" description="Response regulatory" evidence="2">
    <location>
        <begin position="8"/>
        <end position="125"/>
    </location>
</feature>
<dbReference type="AlphaFoldDB" id="A0A3B0V818"/>
<dbReference type="Pfam" id="PF00072">
    <property type="entry name" value="Response_reg"/>
    <property type="match status" value="1"/>
</dbReference>
<evidence type="ECO:0000313" key="3">
    <source>
        <dbReference type="EMBL" id="VAW36463.1"/>
    </source>
</evidence>
<dbReference type="PANTHER" id="PTHR44591">
    <property type="entry name" value="STRESS RESPONSE REGULATOR PROTEIN 1"/>
    <property type="match status" value="1"/>
</dbReference>
<dbReference type="SUPFAM" id="SSF52172">
    <property type="entry name" value="CheY-like"/>
    <property type="match status" value="1"/>
</dbReference>
<sequence length="126" mass="13972">MSDKAAGRVLIVDDEETVGLGISEILKDDGFDAAYVVSGKEAVDAVKESPFNIVFMDIIMPGMNGLETFREIKKATPGVIVILFTGYFRDAEQVIAEGVKEGMIDEFIRKPYFADEIIRSVRKHII</sequence>
<reference evidence="3" key="1">
    <citation type="submission" date="2018-06" db="EMBL/GenBank/DDBJ databases">
        <authorList>
            <person name="Zhirakovskaya E."/>
        </authorList>
    </citation>
    <scope>NUCLEOTIDE SEQUENCE</scope>
</reference>
<evidence type="ECO:0000259" key="2">
    <source>
        <dbReference type="PROSITE" id="PS50110"/>
    </source>
</evidence>
<dbReference type="PROSITE" id="PS50110">
    <property type="entry name" value="RESPONSE_REGULATORY"/>
    <property type="match status" value="1"/>
</dbReference>
<dbReference type="SMART" id="SM00448">
    <property type="entry name" value="REC"/>
    <property type="match status" value="1"/>
</dbReference>
<keyword evidence="1" id="KW-0597">Phosphoprotein</keyword>
<dbReference type="InterPro" id="IPR050595">
    <property type="entry name" value="Bact_response_regulator"/>
</dbReference>
<name>A0A3B0V818_9ZZZZ</name>
<gene>
    <name evidence="3" type="ORF">MNBD_DELTA02-230</name>
</gene>
<dbReference type="InterPro" id="IPR011006">
    <property type="entry name" value="CheY-like_superfamily"/>
</dbReference>
<dbReference type="InterPro" id="IPR001789">
    <property type="entry name" value="Sig_transdc_resp-reg_receiver"/>
</dbReference>
<accession>A0A3B0V818</accession>